<dbReference type="Proteomes" id="UP000298030">
    <property type="component" value="Unassembled WGS sequence"/>
</dbReference>
<organism evidence="2 3">
    <name type="scientific">Coprinellus micaceus</name>
    <name type="common">Glistening ink-cap mushroom</name>
    <name type="synonym">Coprinus micaceus</name>
    <dbReference type="NCBI Taxonomy" id="71717"/>
    <lineage>
        <taxon>Eukaryota</taxon>
        <taxon>Fungi</taxon>
        <taxon>Dikarya</taxon>
        <taxon>Basidiomycota</taxon>
        <taxon>Agaricomycotina</taxon>
        <taxon>Agaricomycetes</taxon>
        <taxon>Agaricomycetidae</taxon>
        <taxon>Agaricales</taxon>
        <taxon>Agaricineae</taxon>
        <taxon>Psathyrellaceae</taxon>
        <taxon>Coprinellus</taxon>
    </lineage>
</organism>
<protein>
    <submittedName>
        <fullName evidence="2">Uncharacterized protein</fullName>
    </submittedName>
</protein>
<dbReference type="EMBL" id="QPFP01000012">
    <property type="protein sequence ID" value="TEB33431.1"/>
    <property type="molecule type" value="Genomic_DNA"/>
</dbReference>
<dbReference type="OrthoDB" id="10625380at2759"/>
<reference evidence="2 3" key="1">
    <citation type="journal article" date="2019" name="Nat. Ecol. Evol.">
        <title>Megaphylogeny resolves global patterns of mushroom evolution.</title>
        <authorList>
            <person name="Varga T."/>
            <person name="Krizsan K."/>
            <person name="Foldi C."/>
            <person name="Dima B."/>
            <person name="Sanchez-Garcia M."/>
            <person name="Sanchez-Ramirez S."/>
            <person name="Szollosi G.J."/>
            <person name="Szarkandi J.G."/>
            <person name="Papp V."/>
            <person name="Albert L."/>
            <person name="Andreopoulos W."/>
            <person name="Angelini C."/>
            <person name="Antonin V."/>
            <person name="Barry K.W."/>
            <person name="Bougher N.L."/>
            <person name="Buchanan P."/>
            <person name="Buyck B."/>
            <person name="Bense V."/>
            <person name="Catcheside P."/>
            <person name="Chovatia M."/>
            <person name="Cooper J."/>
            <person name="Damon W."/>
            <person name="Desjardin D."/>
            <person name="Finy P."/>
            <person name="Geml J."/>
            <person name="Haridas S."/>
            <person name="Hughes K."/>
            <person name="Justo A."/>
            <person name="Karasinski D."/>
            <person name="Kautmanova I."/>
            <person name="Kiss B."/>
            <person name="Kocsube S."/>
            <person name="Kotiranta H."/>
            <person name="LaButti K.M."/>
            <person name="Lechner B.E."/>
            <person name="Liimatainen K."/>
            <person name="Lipzen A."/>
            <person name="Lukacs Z."/>
            <person name="Mihaltcheva S."/>
            <person name="Morgado L.N."/>
            <person name="Niskanen T."/>
            <person name="Noordeloos M.E."/>
            <person name="Ohm R.A."/>
            <person name="Ortiz-Santana B."/>
            <person name="Ovrebo C."/>
            <person name="Racz N."/>
            <person name="Riley R."/>
            <person name="Savchenko A."/>
            <person name="Shiryaev A."/>
            <person name="Soop K."/>
            <person name="Spirin V."/>
            <person name="Szebenyi C."/>
            <person name="Tomsovsky M."/>
            <person name="Tulloss R.E."/>
            <person name="Uehling J."/>
            <person name="Grigoriev I.V."/>
            <person name="Vagvolgyi C."/>
            <person name="Papp T."/>
            <person name="Martin F.M."/>
            <person name="Miettinen O."/>
            <person name="Hibbett D.S."/>
            <person name="Nagy L.G."/>
        </authorList>
    </citation>
    <scope>NUCLEOTIDE SEQUENCE [LARGE SCALE GENOMIC DNA]</scope>
    <source>
        <strain evidence="2 3">FP101781</strain>
    </source>
</reference>
<name>A0A4Y7THF8_COPMI</name>
<evidence type="ECO:0000256" key="1">
    <source>
        <dbReference type="SAM" id="MobiDB-lite"/>
    </source>
</evidence>
<gene>
    <name evidence="2" type="ORF">FA13DRAFT_153480</name>
</gene>
<feature type="region of interest" description="Disordered" evidence="1">
    <location>
        <begin position="75"/>
        <end position="120"/>
    </location>
</feature>
<feature type="compositionally biased region" description="Polar residues" evidence="1">
    <location>
        <begin position="75"/>
        <end position="96"/>
    </location>
</feature>
<keyword evidence="3" id="KW-1185">Reference proteome</keyword>
<sequence>MPFVQRIKSLFSRRSSSRTSSRSSTPSSEAPSPERHGRSRSATVSSAYAAGIPDPSLDYGNDNWDWMLHASPTATLTESDTHTGPPSPTVPESTTQGKKKRRPTSMLASLGYPQGHGSADTRTQWQYRRRSSPHLHCGTWVLLLMMRDVSSSMMRMFEVISLM</sequence>
<dbReference type="AlphaFoldDB" id="A0A4Y7THF8"/>
<evidence type="ECO:0000313" key="2">
    <source>
        <dbReference type="EMBL" id="TEB33431.1"/>
    </source>
</evidence>
<feature type="region of interest" description="Disordered" evidence="1">
    <location>
        <begin position="1"/>
        <end position="52"/>
    </location>
</feature>
<evidence type="ECO:0000313" key="3">
    <source>
        <dbReference type="Proteomes" id="UP000298030"/>
    </source>
</evidence>
<proteinExistence type="predicted"/>
<comment type="caution">
    <text evidence="2">The sequence shown here is derived from an EMBL/GenBank/DDBJ whole genome shotgun (WGS) entry which is preliminary data.</text>
</comment>
<feature type="compositionally biased region" description="Low complexity" evidence="1">
    <location>
        <begin position="12"/>
        <end position="31"/>
    </location>
</feature>
<accession>A0A4Y7THF8</accession>